<dbReference type="InterPro" id="IPR004095">
    <property type="entry name" value="TGS"/>
</dbReference>
<sequence length="722" mass="81542">MIRIQEILDKVAAGNPDADLELIQRAYVFAATAHAGQTRLSGEPYLSHPLAVAYTLAEMGFDEPTVAAGLLHDTVEDTKATIEELDENFGEEVADIVDGVTKISLIPFDNKEEAQAENIRKMILAMSHDMRVLMVKLADRLHNMRTLDFQKAYKQRRIAQETMDIYAPLANRLGLYLLKRDLEDLSFKYLQPDIYNQIDHWLDKHQVVEKKIIEKVVSLIRDLLDSNKVNGQVYGRIKHKYSIWKKMQSQNLTLDEMHDIMAFRVLVKDIKDCYAVLGLVHSQWKPVHGRFKDYISMPKSNGYQSLHTTVIGPEGERIEIQIRTEDMHRQAEHGVAAHWLYKEKGRVNPRDLEQFSWLREIFERQGDEADSREFMHSLKLDLFKDEVYVYTPAGQVKELPEGATPLDFAFLIHTKVGHHCAGAKINGRLMPLSTPLKNGDTVEIITDPARNPNRDWLKMVKTARARTRIQRYLRTEERAHAITLGRDMLEKEGRKMNLNVSRATKDGHLAIVAQDMNFENADELTAAVGYAHITPRRVLNKLYAVMHPEAAAAAEQPAAPSIKESKETAKRKSEGVGISGVDGVLMRFAKCCNPVPGDPIIGYISRGMGVTVHRSDCANVANMEPERLISVHWDGAEEQQKPYEAGIFILAKNERGVLADVTRTLAGADINIMSLTAVSLLDGRSEIHVTVEVKDASQLYELIEAIRKLPLILEAVRDTEDA</sequence>
<dbReference type="SUPFAM" id="SSF109604">
    <property type="entry name" value="HD-domain/PDEase-like"/>
    <property type="match status" value="1"/>
</dbReference>
<dbReference type="PROSITE" id="PS51880">
    <property type="entry name" value="TGS"/>
    <property type="match status" value="1"/>
</dbReference>
<dbReference type="Pfam" id="PF19296">
    <property type="entry name" value="RelA_AH_RIS"/>
    <property type="match status" value="1"/>
</dbReference>
<dbReference type="InterPro" id="IPR012675">
    <property type="entry name" value="Beta-grasp_dom_sf"/>
</dbReference>
<evidence type="ECO:0000259" key="5">
    <source>
        <dbReference type="PROSITE" id="PS51880"/>
    </source>
</evidence>
<feature type="domain" description="ACT" evidence="3">
    <location>
        <begin position="646"/>
        <end position="720"/>
    </location>
</feature>
<dbReference type="InterPro" id="IPR045865">
    <property type="entry name" value="ACT-like_dom_sf"/>
</dbReference>
<name>A0A9D2KS69_9BACT</name>
<gene>
    <name evidence="6" type="ORF">H9784_08605</name>
</gene>
<dbReference type="GO" id="GO:0015949">
    <property type="term" value="P:nucleobase-containing small molecule interconversion"/>
    <property type="evidence" value="ECO:0007669"/>
    <property type="project" value="UniProtKB-ARBA"/>
</dbReference>
<dbReference type="Gene3D" id="1.10.3210.10">
    <property type="entry name" value="Hypothetical protein af1432"/>
    <property type="match status" value="1"/>
</dbReference>
<dbReference type="SUPFAM" id="SSF81271">
    <property type="entry name" value="TGS-like"/>
    <property type="match status" value="1"/>
</dbReference>
<dbReference type="InterPro" id="IPR003607">
    <property type="entry name" value="HD/PDEase_dom"/>
</dbReference>
<evidence type="ECO:0000256" key="1">
    <source>
        <dbReference type="RuleBase" id="RU003847"/>
    </source>
</evidence>
<dbReference type="Gene3D" id="3.30.70.260">
    <property type="match status" value="1"/>
</dbReference>
<comment type="similarity">
    <text evidence="1">Belongs to the relA/spoT family.</text>
</comment>
<feature type="region of interest" description="Disordered" evidence="2">
    <location>
        <begin position="554"/>
        <end position="574"/>
    </location>
</feature>
<feature type="domain" description="HD" evidence="4">
    <location>
        <begin position="45"/>
        <end position="144"/>
    </location>
</feature>
<dbReference type="GO" id="GO:0008893">
    <property type="term" value="F:guanosine-3',5'-bis(diphosphate) 3'-diphosphatase activity"/>
    <property type="evidence" value="ECO:0007669"/>
    <property type="project" value="TreeGrafter"/>
</dbReference>
<dbReference type="SMART" id="SM00954">
    <property type="entry name" value="RelA_SpoT"/>
    <property type="match status" value="1"/>
</dbReference>
<comment type="caution">
    <text evidence="6">The sequence shown here is derived from an EMBL/GenBank/DDBJ whole genome shotgun (WGS) entry which is preliminary data.</text>
</comment>
<dbReference type="Gene3D" id="3.30.460.10">
    <property type="entry name" value="Beta Polymerase, domain 2"/>
    <property type="match status" value="1"/>
</dbReference>
<dbReference type="GO" id="GO:0008728">
    <property type="term" value="F:GTP diphosphokinase activity"/>
    <property type="evidence" value="ECO:0007669"/>
    <property type="project" value="TreeGrafter"/>
</dbReference>
<dbReference type="InterPro" id="IPR033655">
    <property type="entry name" value="TGS_RelA/SpoT"/>
</dbReference>
<dbReference type="CDD" id="cd05399">
    <property type="entry name" value="NT_Rel-Spo_like"/>
    <property type="match status" value="1"/>
</dbReference>
<dbReference type="InterPro" id="IPR012676">
    <property type="entry name" value="TGS-like"/>
</dbReference>
<dbReference type="CDD" id="cd00077">
    <property type="entry name" value="HDc"/>
    <property type="match status" value="1"/>
</dbReference>
<dbReference type="FunFam" id="3.10.20.30:FF:000002">
    <property type="entry name" value="GTP pyrophosphokinase (RelA/SpoT)"/>
    <property type="match status" value="1"/>
</dbReference>
<evidence type="ECO:0000259" key="4">
    <source>
        <dbReference type="PROSITE" id="PS51831"/>
    </source>
</evidence>
<evidence type="ECO:0000313" key="7">
    <source>
        <dbReference type="Proteomes" id="UP000823821"/>
    </source>
</evidence>
<dbReference type="CDD" id="cd04876">
    <property type="entry name" value="ACT_RelA-SpoT"/>
    <property type="match status" value="1"/>
</dbReference>
<dbReference type="AlphaFoldDB" id="A0A9D2KS69"/>
<dbReference type="GO" id="GO:0005886">
    <property type="term" value="C:plasma membrane"/>
    <property type="evidence" value="ECO:0007669"/>
    <property type="project" value="TreeGrafter"/>
</dbReference>
<dbReference type="GO" id="GO:0015969">
    <property type="term" value="P:guanosine tetraphosphate metabolic process"/>
    <property type="evidence" value="ECO:0007669"/>
    <property type="project" value="InterPro"/>
</dbReference>
<dbReference type="Gene3D" id="3.10.20.30">
    <property type="match status" value="1"/>
</dbReference>
<dbReference type="CDD" id="cd01668">
    <property type="entry name" value="TGS_RSH"/>
    <property type="match status" value="1"/>
</dbReference>
<dbReference type="InterPro" id="IPR006674">
    <property type="entry name" value="HD_domain"/>
</dbReference>
<dbReference type="PROSITE" id="PS51831">
    <property type="entry name" value="HD"/>
    <property type="match status" value="1"/>
</dbReference>
<dbReference type="FunFam" id="3.30.460.10:FF:000001">
    <property type="entry name" value="GTP pyrophosphokinase RelA"/>
    <property type="match status" value="1"/>
</dbReference>
<evidence type="ECO:0000313" key="6">
    <source>
        <dbReference type="EMBL" id="HJA79605.1"/>
    </source>
</evidence>
<evidence type="ECO:0000259" key="3">
    <source>
        <dbReference type="PROSITE" id="PS51671"/>
    </source>
</evidence>
<dbReference type="Pfam" id="PF04607">
    <property type="entry name" value="RelA_SpoT"/>
    <property type="match status" value="1"/>
</dbReference>
<dbReference type="SMART" id="SM00471">
    <property type="entry name" value="HDc"/>
    <property type="match status" value="1"/>
</dbReference>
<dbReference type="SUPFAM" id="SSF55021">
    <property type="entry name" value="ACT-like"/>
    <property type="match status" value="1"/>
</dbReference>
<dbReference type="Pfam" id="PF13328">
    <property type="entry name" value="HD_4"/>
    <property type="match status" value="1"/>
</dbReference>
<dbReference type="GO" id="GO:0042594">
    <property type="term" value="P:response to starvation"/>
    <property type="evidence" value="ECO:0007669"/>
    <property type="project" value="TreeGrafter"/>
</dbReference>
<dbReference type="Pfam" id="PF02824">
    <property type="entry name" value="TGS"/>
    <property type="match status" value="1"/>
</dbReference>
<organism evidence="6 7">
    <name type="scientific">Candidatus Desulfovibrio intestinavium</name>
    <dbReference type="NCBI Taxonomy" id="2838534"/>
    <lineage>
        <taxon>Bacteria</taxon>
        <taxon>Pseudomonadati</taxon>
        <taxon>Thermodesulfobacteriota</taxon>
        <taxon>Desulfovibrionia</taxon>
        <taxon>Desulfovibrionales</taxon>
        <taxon>Desulfovibrionaceae</taxon>
        <taxon>Desulfovibrio</taxon>
    </lineage>
</organism>
<dbReference type="InterPro" id="IPR004811">
    <property type="entry name" value="RelA/Spo_fam"/>
</dbReference>
<feature type="compositionally biased region" description="Basic and acidic residues" evidence="2">
    <location>
        <begin position="563"/>
        <end position="574"/>
    </location>
</feature>
<dbReference type="NCBIfam" id="TIGR00691">
    <property type="entry name" value="spoT_relA"/>
    <property type="match status" value="1"/>
</dbReference>
<dbReference type="PROSITE" id="PS51671">
    <property type="entry name" value="ACT"/>
    <property type="match status" value="1"/>
</dbReference>
<dbReference type="Proteomes" id="UP000823821">
    <property type="component" value="Unassembled WGS sequence"/>
</dbReference>
<feature type="domain" description="TGS" evidence="5">
    <location>
        <begin position="385"/>
        <end position="446"/>
    </location>
</feature>
<dbReference type="EMBL" id="DWZD01000047">
    <property type="protein sequence ID" value="HJA79605.1"/>
    <property type="molecule type" value="Genomic_DNA"/>
</dbReference>
<dbReference type="SUPFAM" id="SSF81301">
    <property type="entry name" value="Nucleotidyltransferase"/>
    <property type="match status" value="1"/>
</dbReference>
<protein>
    <submittedName>
        <fullName evidence="6">Bifunctional (P)ppGpp synthetase/guanosine-3',5'-bis(Diphosphate) 3'-pyrophosphohydrolase</fullName>
    </submittedName>
</protein>
<dbReference type="FunFam" id="1.10.3210.10:FF:000001">
    <property type="entry name" value="GTP pyrophosphokinase RelA"/>
    <property type="match status" value="1"/>
</dbReference>
<dbReference type="InterPro" id="IPR043519">
    <property type="entry name" value="NT_sf"/>
</dbReference>
<reference evidence="6" key="1">
    <citation type="journal article" date="2021" name="PeerJ">
        <title>Extensive microbial diversity within the chicken gut microbiome revealed by metagenomics and culture.</title>
        <authorList>
            <person name="Gilroy R."/>
            <person name="Ravi A."/>
            <person name="Getino M."/>
            <person name="Pursley I."/>
            <person name="Horton D.L."/>
            <person name="Alikhan N.F."/>
            <person name="Baker D."/>
            <person name="Gharbi K."/>
            <person name="Hall N."/>
            <person name="Watson M."/>
            <person name="Adriaenssens E.M."/>
            <person name="Foster-Nyarko E."/>
            <person name="Jarju S."/>
            <person name="Secka A."/>
            <person name="Antonio M."/>
            <person name="Oren A."/>
            <person name="Chaudhuri R.R."/>
            <person name="La Ragione R."/>
            <person name="Hildebrand F."/>
            <person name="Pallen M.J."/>
        </authorList>
    </citation>
    <scope>NUCLEOTIDE SEQUENCE</scope>
    <source>
        <strain evidence="6">5032</strain>
    </source>
</reference>
<dbReference type="InterPro" id="IPR007685">
    <property type="entry name" value="RelA_SpoT"/>
</dbReference>
<evidence type="ECO:0000256" key="2">
    <source>
        <dbReference type="SAM" id="MobiDB-lite"/>
    </source>
</evidence>
<dbReference type="Pfam" id="PF13291">
    <property type="entry name" value="ACT_4"/>
    <property type="match status" value="1"/>
</dbReference>
<dbReference type="PANTHER" id="PTHR21262:SF36">
    <property type="entry name" value="BIFUNCTIONAL (P)PPGPP SYNTHASE_HYDROLASE SPOT"/>
    <property type="match status" value="1"/>
</dbReference>
<dbReference type="PANTHER" id="PTHR21262">
    <property type="entry name" value="GUANOSINE-3',5'-BIS DIPHOSPHATE 3'-PYROPHOSPHOHYDROLASE"/>
    <property type="match status" value="1"/>
</dbReference>
<dbReference type="InterPro" id="IPR045600">
    <property type="entry name" value="RelA/SpoT_AH_RIS"/>
</dbReference>
<comment type="function">
    <text evidence="1">In eubacteria ppGpp (guanosine 3'-diphosphate 5'-diphosphate) is a mediator of the stringent response that coordinates a variety of cellular activities in response to changes in nutritional abundance.</text>
</comment>
<accession>A0A9D2KS69</accession>
<reference evidence="6" key="2">
    <citation type="submission" date="2021-04" db="EMBL/GenBank/DDBJ databases">
        <authorList>
            <person name="Gilroy R."/>
        </authorList>
    </citation>
    <scope>NUCLEOTIDE SEQUENCE</scope>
    <source>
        <strain evidence="6">5032</strain>
    </source>
</reference>
<dbReference type="InterPro" id="IPR002912">
    <property type="entry name" value="ACT_dom"/>
</dbReference>
<proteinExistence type="inferred from homology"/>